<keyword evidence="13" id="KW-1185">Reference proteome</keyword>
<evidence type="ECO:0000256" key="10">
    <source>
        <dbReference type="SAM" id="MobiDB-lite"/>
    </source>
</evidence>
<evidence type="ECO:0000256" key="7">
    <source>
        <dbReference type="ARBA" id="ARBA00023065"/>
    </source>
</evidence>
<dbReference type="CDD" id="cd03259">
    <property type="entry name" value="ABC_Carb_Solutes_like"/>
    <property type="match status" value="1"/>
</dbReference>
<dbReference type="PANTHER" id="PTHR42781:SF4">
    <property type="entry name" value="SPERMIDINE_PUTRESCINE IMPORT ATP-BINDING PROTEIN POTA"/>
    <property type="match status" value="1"/>
</dbReference>
<dbReference type="GO" id="GO:0015408">
    <property type="term" value="F:ABC-type ferric iron transporter activity"/>
    <property type="evidence" value="ECO:0007669"/>
    <property type="project" value="InterPro"/>
</dbReference>
<dbReference type="GO" id="GO:0043190">
    <property type="term" value="C:ATP-binding cassette (ABC) transporter complex"/>
    <property type="evidence" value="ECO:0007669"/>
    <property type="project" value="InterPro"/>
</dbReference>
<dbReference type="InterPro" id="IPR017871">
    <property type="entry name" value="ABC_transporter-like_CS"/>
</dbReference>
<dbReference type="GO" id="GO:0015418">
    <property type="term" value="F:ABC-type quaternary ammonium compound transporting activity"/>
    <property type="evidence" value="ECO:0007669"/>
    <property type="project" value="UniProtKB-EC"/>
</dbReference>
<dbReference type="GO" id="GO:0005524">
    <property type="term" value="F:ATP binding"/>
    <property type="evidence" value="ECO:0007669"/>
    <property type="project" value="UniProtKB-KW"/>
</dbReference>
<dbReference type="Pfam" id="PF08402">
    <property type="entry name" value="TOBE_2"/>
    <property type="match status" value="1"/>
</dbReference>
<dbReference type="InterPro" id="IPR003593">
    <property type="entry name" value="AAA+_ATPase"/>
</dbReference>
<evidence type="ECO:0000256" key="8">
    <source>
        <dbReference type="ARBA" id="ARBA00023136"/>
    </source>
</evidence>
<dbReference type="Proteomes" id="UP001216390">
    <property type="component" value="Chromosome"/>
</dbReference>
<dbReference type="Pfam" id="PF00005">
    <property type="entry name" value="ABC_tran"/>
    <property type="match status" value="1"/>
</dbReference>
<dbReference type="PROSITE" id="PS00211">
    <property type="entry name" value="ABC_TRANSPORTER_1"/>
    <property type="match status" value="1"/>
</dbReference>
<keyword evidence="1" id="KW-0813">Transport</keyword>
<accession>A0AAE9Y7H3</accession>
<evidence type="ECO:0000256" key="6">
    <source>
        <dbReference type="ARBA" id="ARBA00023004"/>
    </source>
</evidence>
<organism evidence="12 13">
    <name type="scientific">Iamia majanohamensis</name>
    <dbReference type="NCBI Taxonomy" id="467976"/>
    <lineage>
        <taxon>Bacteria</taxon>
        <taxon>Bacillati</taxon>
        <taxon>Actinomycetota</taxon>
        <taxon>Acidimicrobiia</taxon>
        <taxon>Acidimicrobiales</taxon>
        <taxon>Iamiaceae</taxon>
        <taxon>Iamia</taxon>
    </lineage>
</organism>
<evidence type="ECO:0000256" key="1">
    <source>
        <dbReference type="ARBA" id="ARBA00022448"/>
    </source>
</evidence>
<dbReference type="PROSITE" id="PS50893">
    <property type="entry name" value="ABC_TRANSPORTER_2"/>
    <property type="match status" value="1"/>
</dbReference>
<evidence type="ECO:0000259" key="11">
    <source>
        <dbReference type="PROSITE" id="PS50893"/>
    </source>
</evidence>
<dbReference type="EC" id="7.6.2.9" evidence="9"/>
<dbReference type="EMBL" id="CP116942">
    <property type="protein sequence ID" value="WCO65729.1"/>
    <property type="molecule type" value="Genomic_DNA"/>
</dbReference>
<dbReference type="FunFam" id="3.40.50.300:FF:000425">
    <property type="entry name" value="Probable ABC transporter, ATP-binding subunit"/>
    <property type="match status" value="1"/>
</dbReference>
<evidence type="ECO:0000256" key="2">
    <source>
        <dbReference type="ARBA" id="ARBA00022475"/>
    </source>
</evidence>
<evidence type="ECO:0000256" key="9">
    <source>
        <dbReference type="ARBA" id="ARBA00066388"/>
    </source>
</evidence>
<evidence type="ECO:0000256" key="5">
    <source>
        <dbReference type="ARBA" id="ARBA00022840"/>
    </source>
</evidence>
<keyword evidence="6" id="KW-0408">Iron</keyword>
<dbReference type="InterPro" id="IPR050093">
    <property type="entry name" value="ABC_SmlMolc_Importer"/>
</dbReference>
<dbReference type="SMART" id="SM00382">
    <property type="entry name" value="AAA"/>
    <property type="match status" value="1"/>
</dbReference>
<name>A0AAE9Y7H3_9ACTN</name>
<evidence type="ECO:0000313" key="13">
    <source>
        <dbReference type="Proteomes" id="UP001216390"/>
    </source>
</evidence>
<dbReference type="RefSeq" id="WP_272735256.1">
    <property type="nucleotide sequence ID" value="NZ_CP116942.1"/>
</dbReference>
<dbReference type="KEGG" id="ima:PO878_14590"/>
<evidence type="ECO:0000256" key="3">
    <source>
        <dbReference type="ARBA" id="ARBA00022496"/>
    </source>
</evidence>
<proteinExistence type="predicted"/>
<dbReference type="InterPro" id="IPR003439">
    <property type="entry name" value="ABC_transporter-like_ATP-bd"/>
</dbReference>
<feature type="domain" description="ABC transporter" evidence="11">
    <location>
        <begin position="7"/>
        <end position="233"/>
    </location>
</feature>
<dbReference type="SUPFAM" id="SSF50331">
    <property type="entry name" value="MOP-like"/>
    <property type="match status" value="1"/>
</dbReference>
<feature type="region of interest" description="Disordered" evidence="10">
    <location>
        <begin position="339"/>
        <end position="364"/>
    </location>
</feature>
<dbReference type="InterPro" id="IPR015853">
    <property type="entry name" value="ABC_transpr_FbpC"/>
</dbReference>
<protein>
    <recommendedName>
        <fullName evidence="9">ABC-type quaternary amine transporter</fullName>
        <ecNumber evidence="9">7.6.2.9</ecNumber>
    </recommendedName>
</protein>
<dbReference type="InterPro" id="IPR013611">
    <property type="entry name" value="Transp-assoc_OB_typ2"/>
</dbReference>
<keyword evidence="8" id="KW-0472">Membrane</keyword>
<dbReference type="AlphaFoldDB" id="A0AAE9Y7H3"/>
<keyword evidence="4" id="KW-0547">Nucleotide-binding</keyword>
<evidence type="ECO:0000256" key="4">
    <source>
        <dbReference type="ARBA" id="ARBA00022741"/>
    </source>
</evidence>
<dbReference type="PANTHER" id="PTHR42781">
    <property type="entry name" value="SPERMIDINE/PUTRESCINE IMPORT ATP-BINDING PROTEIN POTA"/>
    <property type="match status" value="1"/>
</dbReference>
<dbReference type="Gene3D" id="3.40.50.300">
    <property type="entry name" value="P-loop containing nucleotide triphosphate hydrolases"/>
    <property type="match status" value="1"/>
</dbReference>
<sequence>MTEPPAIVVRAVRKAFGGSVAVDGADLTVGRGELVALLGPSGSGKTTLLRTIAGFEEPDEGTVTVGGRRMCGDGTWVEPEARQVGMVFQDGALFPHLTVAANVEFGGPAAGRAEESLALVGLAHRGRSYPHELSGGERQRVALARALATDPEVVLLDEPFASLDTGLRVALREEVAAIMRAAGVSALLVTHDQQEALSLADQVVVMRDGRVAQAGGPVEVYHHPRSRWVAEFLGAAEVLPGTAGPDGVATDLGVLVADGPAHGAVEVIVRPEAIALGREGAAAVPPGAVAGEVVERAFYGPDQLVGLRLAGGRTVRSRRPGRERWDEGEEVRAWVEGDVRAVAPEAPGSPTAPDASEAAEAAAP</sequence>
<dbReference type="InterPro" id="IPR008995">
    <property type="entry name" value="Mo/tungstate-bd_C_term_dom"/>
</dbReference>
<keyword evidence="3" id="KW-0410">Iron transport</keyword>
<feature type="compositionally biased region" description="Low complexity" evidence="10">
    <location>
        <begin position="352"/>
        <end position="364"/>
    </location>
</feature>
<gene>
    <name evidence="12" type="ORF">PO878_14590</name>
</gene>
<keyword evidence="7" id="KW-0406">Ion transport</keyword>
<keyword evidence="5 12" id="KW-0067">ATP-binding</keyword>
<dbReference type="SUPFAM" id="SSF52540">
    <property type="entry name" value="P-loop containing nucleoside triphosphate hydrolases"/>
    <property type="match status" value="1"/>
</dbReference>
<evidence type="ECO:0000313" key="12">
    <source>
        <dbReference type="EMBL" id="WCO65729.1"/>
    </source>
</evidence>
<dbReference type="InterPro" id="IPR027417">
    <property type="entry name" value="P-loop_NTPase"/>
</dbReference>
<reference evidence="12" key="1">
    <citation type="submission" date="2023-01" db="EMBL/GenBank/DDBJ databases">
        <title>The diversity of Class Acidimicrobiia in South China Sea sediment environments and the proposal of Iamia marina sp. nov., a novel species of the genus Iamia.</title>
        <authorList>
            <person name="He Y."/>
            <person name="Tian X."/>
        </authorList>
    </citation>
    <scope>NUCLEOTIDE SEQUENCE</scope>
    <source>
        <strain evidence="12">DSM 19957</strain>
    </source>
</reference>
<dbReference type="GO" id="GO:0016887">
    <property type="term" value="F:ATP hydrolysis activity"/>
    <property type="evidence" value="ECO:0007669"/>
    <property type="project" value="InterPro"/>
</dbReference>
<keyword evidence="2" id="KW-1003">Cell membrane</keyword>